<protein>
    <submittedName>
        <fullName evidence="4">LPXTG cell wall anchor domain-containing protein</fullName>
    </submittedName>
</protein>
<dbReference type="AlphaFoldDB" id="A0A7X6RPJ8"/>
<dbReference type="Proteomes" id="UP000553209">
    <property type="component" value="Unassembled WGS sequence"/>
</dbReference>
<comment type="caution">
    <text evidence="4">The sequence shown here is derived from an EMBL/GenBank/DDBJ whole genome shotgun (WGS) entry which is preliminary data.</text>
</comment>
<organism evidence="4 5">
    <name type="scientific">Nocardiopsis alborubida</name>
    <dbReference type="NCBI Taxonomy" id="146802"/>
    <lineage>
        <taxon>Bacteria</taxon>
        <taxon>Bacillati</taxon>
        <taxon>Actinomycetota</taxon>
        <taxon>Actinomycetes</taxon>
        <taxon>Streptosporangiales</taxon>
        <taxon>Nocardiopsidaceae</taxon>
        <taxon>Nocardiopsis</taxon>
    </lineage>
</organism>
<keyword evidence="3" id="KW-0732">Signal</keyword>
<feature type="chain" id="PRO_5030915480" evidence="3">
    <location>
        <begin position="24"/>
        <end position="352"/>
    </location>
</feature>
<feature type="compositionally biased region" description="Acidic residues" evidence="1">
    <location>
        <begin position="280"/>
        <end position="294"/>
    </location>
</feature>
<keyword evidence="2" id="KW-0812">Transmembrane</keyword>
<feature type="signal peptide" evidence="3">
    <location>
        <begin position="1"/>
        <end position="23"/>
    </location>
</feature>
<feature type="region of interest" description="Disordered" evidence="1">
    <location>
        <begin position="222"/>
        <end position="314"/>
    </location>
</feature>
<reference evidence="4 5" key="1">
    <citation type="submission" date="2020-04" db="EMBL/GenBank/DDBJ databases">
        <title>MicrobeNet Type strains.</title>
        <authorList>
            <person name="Nicholson A.C."/>
        </authorList>
    </citation>
    <scope>NUCLEOTIDE SEQUENCE [LARGE SCALE GENOMIC DNA]</scope>
    <source>
        <strain evidence="4 5">ATCC 23612</strain>
    </source>
</reference>
<gene>
    <name evidence="4" type="ORF">HGB44_06150</name>
</gene>
<evidence type="ECO:0000313" key="5">
    <source>
        <dbReference type="Proteomes" id="UP000553209"/>
    </source>
</evidence>
<feature type="transmembrane region" description="Helical" evidence="2">
    <location>
        <begin position="315"/>
        <end position="336"/>
    </location>
</feature>
<evidence type="ECO:0000256" key="2">
    <source>
        <dbReference type="SAM" id="Phobius"/>
    </source>
</evidence>
<dbReference type="RefSeq" id="WP_061081738.1">
    <property type="nucleotide sequence ID" value="NZ_JAAXPG010000004.1"/>
</dbReference>
<dbReference type="NCBIfam" id="TIGR01167">
    <property type="entry name" value="LPXTG_anchor"/>
    <property type="match status" value="1"/>
</dbReference>
<sequence>MQGGVAFAAFGALSVAAAVPAHAENGEIGYAHANVADEARITAFYPRGADFHGTNRYLDAFGGEVFALSRTSVLSDVDRDELRALVSFDELRIELTAADVEAMRAEAEGGISQPGLENPEGGSDELLLQASFTGTEIEAVQDWAGDREFSHDPGTGSVEVNELGAEISLVTEEAPWSDTLMDSDLGRVELWGGVQTLDMVVTFPEEGFSVSYEVGETIVASDTEPGAPEEPGGGEEPGGEDGESGGEDGESGGEEPGDGEGGTGGEGDDGTEGGSGQDGDSGDVDDTNDADDRDSSETEAGNGAGGPLAQTGSPVAGLITAGAVIAAGGGAAVYMARRRKNASASAEEVSEG</sequence>
<keyword evidence="2" id="KW-1133">Transmembrane helix</keyword>
<name>A0A7X6RPJ8_9ACTN</name>
<dbReference type="EMBL" id="JAAXPG010000004">
    <property type="protein sequence ID" value="NKY97256.1"/>
    <property type="molecule type" value="Genomic_DNA"/>
</dbReference>
<keyword evidence="5" id="KW-1185">Reference proteome</keyword>
<keyword evidence="2" id="KW-0472">Membrane</keyword>
<feature type="compositionally biased region" description="Acidic residues" evidence="1">
    <location>
        <begin position="237"/>
        <end position="258"/>
    </location>
</feature>
<evidence type="ECO:0000256" key="3">
    <source>
        <dbReference type="SAM" id="SignalP"/>
    </source>
</evidence>
<accession>A0A7X6RPJ8</accession>
<evidence type="ECO:0000313" key="4">
    <source>
        <dbReference type="EMBL" id="NKY97256.1"/>
    </source>
</evidence>
<evidence type="ECO:0000256" key="1">
    <source>
        <dbReference type="SAM" id="MobiDB-lite"/>
    </source>
</evidence>
<proteinExistence type="predicted"/>